<gene>
    <name evidence="8" type="ORF">NWE54_24050</name>
</gene>
<dbReference type="Gene3D" id="3.50.50.60">
    <property type="entry name" value="FAD/NAD(P)-binding domain"/>
    <property type="match status" value="1"/>
</dbReference>
<accession>A0A9E7ZTH4</accession>
<dbReference type="AlphaFoldDB" id="A0A9E7ZTH4"/>
<dbReference type="EMBL" id="CP102774">
    <property type="protein sequence ID" value="UZF86792.1"/>
    <property type="molecule type" value="Genomic_DNA"/>
</dbReference>
<protein>
    <submittedName>
        <fullName evidence="8">NAD(P)/FAD-dependent oxidoreductase</fullName>
    </submittedName>
</protein>
<comment type="pathway">
    <text evidence="2">Siderophore biosynthesis.</text>
</comment>
<name>A0A9E7ZTH4_9HYPH</name>
<evidence type="ECO:0000256" key="3">
    <source>
        <dbReference type="ARBA" id="ARBA00007588"/>
    </source>
</evidence>
<evidence type="ECO:0000256" key="7">
    <source>
        <dbReference type="ARBA" id="ARBA00023002"/>
    </source>
</evidence>
<organism evidence="8">
    <name type="scientific">Bosea sp. NBC_00436</name>
    <dbReference type="NCBI Taxonomy" id="2969620"/>
    <lineage>
        <taxon>Bacteria</taxon>
        <taxon>Pseudomonadati</taxon>
        <taxon>Pseudomonadota</taxon>
        <taxon>Alphaproteobacteria</taxon>
        <taxon>Hyphomicrobiales</taxon>
        <taxon>Boseaceae</taxon>
        <taxon>Bosea</taxon>
    </lineage>
</organism>
<proteinExistence type="inferred from homology"/>
<keyword evidence="7" id="KW-0560">Oxidoreductase</keyword>
<evidence type="ECO:0000256" key="2">
    <source>
        <dbReference type="ARBA" id="ARBA00004924"/>
    </source>
</evidence>
<dbReference type="InterPro" id="IPR050982">
    <property type="entry name" value="Auxin_biosynth/cation_transpt"/>
</dbReference>
<evidence type="ECO:0000256" key="5">
    <source>
        <dbReference type="ARBA" id="ARBA00022827"/>
    </source>
</evidence>
<dbReference type="InterPro" id="IPR036188">
    <property type="entry name" value="FAD/NAD-bd_sf"/>
</dbReference>
<dbReference type="PRINTS" id="PR00368">
    <property type="entry name" value="FADPNR"/>
</dbReference>
<comment type="similarity">
    <text evidence="3">Belongs to the lysine N(6)-hydroxylase/L-ornithine N(5)-oxygenase family.</text>
</comment>
<evidence type="ECO:0000256" key="4">
    <source>
        <dbReference type="ARBA" id="ARBA00022630"/>
    </source>
</evidence>
<reference evidence="8" key="1">
    <citation type="submission" date="2022-08" db="EMBL/GenBank/DDBJ databases">
        <title>Complete Genome Sequences of 2 Bosea sp. soil isolates.</title>
        <authorList>
            <person name="Alvarez Arevalo M."/>
            <person name="Sterndorff E.B."/>
            <person name="Faurdal D."/>
            <person name="Joergensen T.S."/>
            <person name="Weber T."/>
        </authorList>
    </citation>
    <scope>NUCLEOTIDE SEQUENCE</scope>
    <source>
        <strain evidence="8">NBC_00436</strain>
    </source>
</reference>
<dbReference type="Pfam" id="PF13434">
    <property type="entry name" value="Lys_Orn_oxgnase"/>
    <property type="match status" value="1"/>
</dbReference>
<comment type="cofactor">
    <cofactor evidence="1">
        <name>FAD</name>
        <dbReference type="ChEBI" id="CHEBI:57692"/>
    </cofactor>
</comment>
<sequence length="484" mass="52956">MTEKQAGAPEGLEALNRRVARELELLTLPAAPWVPERSVGGEPVLDVAIIGAGMAGLAAAAAFRNIGLRAVNFDRRPQGFEGPWATTARMETLRSPKTLTGPALSIPSLTFRAWFEAQFSAADWEALDKIPRLMWMDYLRWFREVLALDIRNGHEIAMIHLGPEHTTLEIDTPQGRQRVLARHVVLATGRDGLGGPAVPEIAESLPRERWAHSSDTNDYALLRGKRVAVIGAGASAMDSAGTALEAGAASVDLLIRRRDIPRINRGKGMGHPGSIAGYRHLPDAWKWRINSYVAREQVPPPRASVLRVSRHPNAFFRQGTALLSARMEGDEIVVETSAGTMRFDFMIFSTGFKVDWGTRPFLKEIAACARNWVDRGVPDDAEPSLGAMPDLGPAFEFQPKVPGACPGLERIHCFCYPAMMSHGTVSGDIPAISDGAERLSQAVASSLFREDIEVHFQRGQAYSEPEIFGDEWVPILPEPAKVPV</sequence>
<dbReference type="SUPFAM" id="SSF51905">
    <property type="entry name" value="FAD/NAD(P)-binding domain"/>
    <property type="match status" value="1"/>
</dbReference>
<dbReference type="InterPro" id="IPR025700">
    <property type="entry name" value="Lys/Orn_oxygenase"/>
</dbReference>
<evidence type="ECO:0000313" key="8">
    <source>
        <dbReference type="EMBL" id="UZF86792.1"/>
    </source>
</evidence>
<dbReference type="GO" id="GO:0004497">
    <property type="term" value="F:monooxygenase activity"/>
    <property type="evidence" value="ECO:0007669"/>
    <property type="project" value="TreeGrafter"/>
</dbReference>
<dbReference type="GO" id="GO:0050660">
    <property type="term" value="F:flavin adenine dinucleotide binding"/>
    <property type="evidence" value="ECO:0007669"/>
    <property type="project" value="TreeGrafter"/>
</dbReference>
<dbReference type="PRINTS" id="PR00411">
    <property type="entry name" value="PNDRDTASEI"/>
</dbReference>
<evidence type="ECO:0000256" key="1">
    <source>
        <dbReference type="ARBA" id="ARBA00001974"/>
    </source>
</evidence>
<evidence type="ECO:0000256" key="6">
    <source>
        <dbReference type="ARBA" id="ARBA00022857"/>
    </source>
</evidence>
<keyword evidence="4" id="KW-0285">Flavoprotein</keyword>
<keyword evidence="5" id="KW-0274">FAD</keyword>
<keyword evidence="6" id="KW-0521">NADP</keyword>
<dbReference type="PANTHER" id="PTHR43539">
    <property type="entry name" value="FLAVIN-BINDING MONOOXYGENASE-LIKE PROTEIN (AFU_ORTHOLOGUE AFUA_4G09220)"/>
    <property type="match status" value="1"/>
</dbReference>
<dbReference type="PANTHER" id="PTHR43539:SF91">
    <property type="entry name" value="FAD-DEPENDENT URATE HYDROXYLASE"/>
    <property type="match status" value="1"/>
</dbReference>